<evidence type="ECO:0000313" key="3">
    <source>
        <dbReference type="EMBL" id="OOV85862.1"/>
    </source>
</evidence>
<dbReference type="InterPro" id="IPR036465">
    <property type="entry name" value="vWFA_dom_sf"/>
</dbReference>
<proteinExistence type="predicted"/>
<dbReference type="CDD" id="cd00198">
    <property type="entry name" value="vWFA"/>
    <property type="match status" value="1"/>
</dbReference>
<dbReference type="SUPFAM" id="SSF53300">
    <property type="entry name" value="vWA-like"/>
    <property type="match status" value="1"/>
</dbReference>
<dbReference type="Gene3D" id="3.40.50.410">
    <property type="entry name" value="von Willebrand factor, type A domain"/>
    <property type="match status" value="1"/>
</dbReference>
<evidence type="ECO:0000313" key="4">
    <source>
        <dbReference type="Proteomes" id="UP000190064"/>
    </source>
</evidence>
<dbReference type="EMBL" id="MTSD02000015">
    <property type="protein sequence ID" value="OOV85862.1"/>
    <property type="molecule type" value="Genomic_DNA"/>
</dbReference>
<feature type="region of interest" description="Disordered" evidence="1">
    <location>
        <begin position="1148"/>
        <end position="1185"/>
    </location>
</feature>
<feature type="compositionally biased region" description="Acidic residues" evidence="1">
    <location>
        <begin position="1052"/>
        <end position="1061"/>
    </location>
</feature>
<gene>
    <name evidence="3" type="ORF">BTA35_0216390</name>
</gene>
<feature type="compositionally biased region" description="Acidic residues" evidence="1">
    <location>
        <begin position="1160"/>
        <end position="1170"/>
    </location>
</feature>
<name>A0A1T1H7P6_OCELI</name>
<organism evidence="3 4">
    <name type="scientific">Oceanospirillum linum</name>
    <dbReference type="NCBI Taxonomy" id="966"/>
    <lineage>
        <taxon>Bacteria</taxon>
        <taxon>Pseudomonadati</taxon>
        <taxon>Pseudomonadota</taxon>
        <taxon>Gammaproteobacteria</taxon>
        <taxon>Oceanospirillales</taxon>
        <taxon>Oceanospirillaceae</taxon>
        <taxon>Oceanospirillum</taxon>
    </lineage>
</organism>
<feature type="compositionally biased region" description="Basic and acidic residues" evidence="1">
    <location>
        <begin position="1077"/>
        <end position="1087"/>
    </location>
</feature>
<dbReference type="Proteomes" id="UP000190064">
    <property type="component" value="Unassembled WGS sequence"/>
</dbReference>
<sequence length="1185" mass="126531">MLETNNIQSSSFNFGHGADLLVLPGNQADYNLNALNNNNGIYSGQISGSGIVSLTVNNVDAIAFADTIIGDETLYPAKEISSFEYPLDLSAELNDLDGSESLTLTITGLPEGAVLSEGSQKSDGSWSIDVDGNSYTNPDLVMTVPEQAGDFQLQVKATATETNPGSSDETVHTESASAVVSENIILPVPVNHEPTSSDDSVSMLEGAGSLTLTVNDFGDFTDDDNDSLEAVRIETLPDSDVGTLVFDNQAVTQGQELTLEQIGSGKLQFITANDDTDLDSGFEFSVFDGSDWSEQSYSTSINIDAVADAPTVSINIATPQEVYRQITHEGQTIHFSETLGEERGDDNIYDTPDYNYGEASTQSFDFGAEFAGQTVTIELPVQIKGSWNSGNNVYDDNWVVKANGVENVFNSYGSGANYNLNEEHTETITAKLDDEGQLKLEFSASTTQTSEIAIIKGASATVEPIETDEVIGYQYPLDLTAALSDTDGSESLMLMITGLPDGAVLSEGTQNSDGSWSIEVSGHSYTSSDLSVTLPLGSENFGLQVEAIATETSPGSTDTTIHTETASSVAMVDVEMPELATEDLVPLAEGESHELLVKSSDISTNLTFIVDVSSSMSNTDLALSEGAISSIVQQYGAIGDVNINLIQFWGDNAVQTGWQSPGSLKVDLQTDKKGTDPEQGLRLAVDSYDGSQAQADQDIIFYLGDGNPYGLYEDDYEAYLPVWTNFAENTVDSVKVFGVNTRHLDIADDIVSSNESPVYVSDIADFANIVSDIEVEPSVYRVNGELLDNVTGGDGSISIDGIEIGRQIFDATDFANGQTVDIDGQGKLSVDFETGQYRYSVSSDEFSEATSKQFTVIVSDEDGDRTTFHVDINVSLDAANMERASGITLDVDSGVAKTSLNIGLQSEDQSDEDKSFISNDDPVESSTEDTTSSGTVGLMGQSSVSISTANLVSAPVEGLSYETSSGLKGEMESGRFEFDQDDSVNIFAGDQLVASFDAADIGDDALITFDEAGFVVSQDELSLLLADEGFDAAENQLIDDLKVEAEFRSESVEESVPDDTTDPGTTEDSGTTEETETGVKPEVKQEVATDLAASDNTDNDFGALEEDGNDPIVENDLFLFGESQSQGLMDALENGVQQPVSDQGWYGEIEADQSHGDTESFGDLDVDSTVEETGYLSEDDQPCEW</sequence>
<keyword evidence="4" id="KW-1185">Reference proteome</keyword>
<accession>A0A1T1H7P6</accession>
<feature type="region of interest" description="Disordered" evidence="1">
    <location>
        <begin position="1048"/>
        <end position="1110"/>
    </location>
</feature>
<comment type="caution">
    <text evidence="3">The sequence shown here is derived from an EMBL/GenBank/DDBJ whole genome shotgun (WGS) entry which is preliminary data.</text>
</comment>
<reference evidence="3" key="1">
    <citation type="submission" date="2017-02" db="EMBL/GenBank/DDBJ databases">
        <title>Draft Genome Sequence of the Salt Water Bacterium Oceanospirillum linum ATCC 11336.</title>
        <authorList>
            <person name="Trachtenberg A.M."/>
            <person name="Carney J.G."/>
            <person name="Linnane J.D."/>
            <person name="Rheaume B.A."/>
            <person name="Pitts N.L."/>
            <person name="Mykles D.L."/>
            <person name="Maclea K.S."/>
        </authorList>
    </citation>
    <scope>NUCLEOTIDE SEQUENCE [LARGE SCALE GENOMIC DNA]</scope>
    <source>
        <strain evidence="3">ATCC 11336</strain>
    </source>
</reference>
<evidence type="ECO:0000256" key="1">
    <source>
        <dbReference type="SAM" id="MobiDB-lite"/>
    </source>
</evidence>
<protein>
    <recommendedName>
        <fullName evidence="2">VWFA domain-containing protein</fullName>
    </recommendedName>
</protein>
<feature type="region of interest" description="Disordered" evidence="1">
    <location>
        <begin position="903"/>
        <end position="938"/>
    </location>
</feature>
<evidence type="ECO:0000259" key="2">
    <source>
        <dbReference type="SMART" id="SM00327"/>
    </source>
</evidence>
<dbReference type="SMART" id="SM00327">
    <property type="entry name" value="VWA"/>
    <property type="match status" value="1"/>
</dbReference>
<feature type="domain" description="VWFA" evidence="2">
    <location>
        <begin position="603"/>
        <end position="778"/>
    </location>
</feature>
<dbReference type="STRING" id="966.BTA35_0216390"/>
<dbReference type="InterPro" id="IPR002035">
    <property type="entry name" value="VWF_A"/>
</dbReference>
<dbReference type="AlphaFoldDB" id="A0A1T1H7P6"/>